<name>A0AAW1RYM8_9CHLO</name>
<evidence type="ECO:0000313" key="1">
    <source>
        <dbReference type="EMBL" id="KAK9838241.1"/>
    </source>
</evidence>
<comment type="caution">
    <text evidence="1">The sequence shown here is derived from an EMBL/GenBank/DDBJ whole genome shotgun (WGS) entry which is preliminary data.</text>
</comment>
<dbReference type="EMBL" id="JALJOV010001920">
    <property type="protein sequence ID" value="KAK9838241.1"/>
    <property type="molecule type" value="Genomic_DNA"/>
</dbReference>
<organism evidence="1 2">
    <name type="scientific">Apatococcus fuscideae</name>
    <dbReference type="NCBI Taxonomy" id="2026836"/>
    <lineage>
        <taxon>Eukaryota</taxon>
        <taxon>Viridiplantae</taxon>
        <taxon>Chlorophyta</taxon>
        <taxon>core chlorophytes</taxon>
        <taxon>Trebouxiophyceae</taxon>
        <taxon>Chlorellales</taxon>
        <taxon>Chlorellaceae</taxon>
        <taxon>Apatococcus</taxon>
    </lineage>
</organism>
<dbReference type="Proteomes" id="UP001485043">
    <property type="component" value="Unassembled WGS sequence"/>
</dbReference>
<reference evidence="1 2" key="1">
    <citation type="journal article" date="2024" name="Nat. Commun.">
        <title>Phylogenomics reveals the evolutionary origins of lichenization in chlorophyte algae.</title>
        <authorList>
            <person name="Puginier C."/>
            <person name="Libourel C."/>
            <person name="Otte J."/>
            <person name="Skaloud P."/>
            <person name="Haon M."/>
            <person name="Grisel S."/>
            <person name="Petersen M."/>
            <person name="Berrin J.G."/>
            <person name="Delaux P.M."/>
            <person name="Dal Grande F."/>
            <person name="Keller J."/>
        </authorList>
    </citation>
    <scope>NUCLEOTIDE SEQUENCE [LARGE SCALE GENOMIC DNA]</scope>
    <source>
        <strain evidence="1 2">SAG 2523</strain>
    </source>
</reference>
<keyword evidence="2" id="KW-1185">Reference proteome</keyword>
<sequence length="143" mass="15686">MTHRPVTCTTTAPRPSTDTAFLEALFVDNACRAKGPHIRLLQEARAQAVDSSHRVLPRIFYGCHPALPHLRRAGHYREALCGQKQEQLLDLIMDPFAVEAFSVPFKYSTPMQEGSEGLHARSSSAKSFAGHVITGLLGTQTGM</sequence>
<gene>
    <name evidence="1" type="ORF">WJX84_003037</name>
</gene>
<protein>
    <submittedName>
        <fullName evidence="1">Uncharacterized protein</fullName>
    </submittedName>
</protein>
<proteinExistence type="predicted"/>
<evidence type="ECO:0000313" key="2">
    <source>
        <dbReference type="Proteomes" id="UP001485043"/>
    </source>
</evidence>
<accession>A0AAW1RYM8</accession>
<dbReference type="AlphaFoldDB" id="A0AAW1RYM8"/>